<dbReference type="AlphaFoldDB" id="A0A5N6T641"/>
<sequence>MVNIQSLCVAATMLGSYAAALPTNIVPINNGVIPTIAERCIPDDPISCGAGFMKREISVKRCIPDDPTSCDPGDFGKRDIPVKRCIPNDPTSCDLSDSGQGS</sequence>
<evidence type="ECO:0000256" key="1">
    <source>
        <dbReference type="SAM" id="SignalP"/>
    </source>
</evidence>
<proteinExistence type="predicted"/>
<dbReference type="Proteomes" id="UP000325672">
    <property type="component" value="Unassembled WGS sequence"/>
</dbReference>
<dbReference type="OrthoDB" id="4490263at2759"/>
<evidence type="ECO:0008006" key="4">
    <source>
        <dbReference type="Google" id="ProtNLM"/>
    </source>
</evidence>
<evidence type="ECO:0000313" key="3">
    <source>
        <dbReference type="Proteomes" id="UP000325672"/>
    </source>
</evidence>
<organism evidence="2 3">
    <name type="scientific">Aspergillus pseudotamarii</name>
    <dbReference type="NCBI Taxonomy" id="132259"/>
    <lineage>
        <taxon>Eukaryota</taxon>
        <taxon>Fungi</taxon>
        <taxon>Dikarya</taxon>
        <taxon>Ascomycota</taxon>
        <taxon>Pezizomycotina</taxon>
        <taxon>Eurotiomycetes</taxon>
        <taxon>Eurotiomycetidae</taxon>
        <taxon>Eurotiales</taxon>
        <taxon>Aspergillaceae</taxon>
        <taxon>Aspergillus</taxon>
        <taxon>Aspergillus subgen. Circumdati</taxon>
    </lineage>
</organism>
<dbReference type="RefSeq" id="XP_031917714.1">
    <property type="nucleotide sequence ID" value="XM_032052257.1"/>
</dbReference>
<name>A0A5N6T641_ASPPS</name>
<dbReference type="GeneID" id="43636467"/>
<protein>
    <recommendedName>
        <fullName evidence="4">Chitin-binding type-2 domain-containing protein</fullName>
    </recommendedName>
</protein>
<evidence type="ECO:0000313" key="2">
    <source>
        <dbReference type="EMBL" id="KAE8141651.1"/>
    </source>
</evidence>
<keyword evidence="3" id="KW-1185">Reference proteome</keyword>
<keyword evidence="1" id="KW-0732">Signal</keyword>
<feature type="signal peptide" evidence="1">
    <location>
        <begin position="1"/>
        <end position="20"/>
    </location>
</feature>
<feature type="chain" id="PRO_5024987530" description="Chitin-binding type-2 domain-containing protein" evidence="1">
    <location>
        <begin position="21"/>
        <end position="102"/>
    </location>
</feature>
<reference evidence="2 3" key="1">
    <citation type="submission" date="2019-04" db="EMBL/GenBank/DDBJ databases">
        <title>Friends and foes A comparative genomics study of 23 Aspergillus species from section Flavi.</title>
        <authorList>
            <consortium name="DOE Joint Genome Institute"/>
            <person name="Kjaerbolling I."/>
            <person name="Vesth T."/>
            <person name="Frisvad J.C."/>
            <person name="Nybo J.L."/>
            <person name="Theobald S."/>
            <person name="Kildgaard S."/>
            <person name="Isbrandt T."/>
            <person name="Kuo A."/>
            <person name="Sato A."/>
            <person name="Lyhne E.K."/>
            <person name="Kogle M.E."/>
            <person name="Wiebenga A."/>
            <person name="Kun R.S."/>
            <person name="Lubbers R.J."/>
            <person name="Makela M.R."/>
            <person name="Barry K."/>
            <person name="Chovatia M."/>
            <person name="Clum A."/>
            <person name="Daum C."/>
            <person name="Haridas S."/>
            <person name="He G."/>
            <person name="LaButti K."/>
            <person name="Lipzen A."/>
            <person name="Mondo S."/>
            <person name="Riley R."/>
            <person name="Salamov A."/>
            <person name="Simmons B.A."/>
            <person name="Magnuson J.K."/>
            <person name="Henrissat B."/>
            <person name="Mortensen U.H."/>
            <person name="Larsen T.O."/>
            <person name="Devries R.P."/>
            <person name="Grigoriev I.V."/>
            <person name="Machida M."/>
            <person name="Baker S.E."/>
            <person name="Andersen M.R."/>
        </authorList>
    </citation>
    <scope>NUCLEOTIDE SEQUENCE [LARGE SCALE GENOMIC DNA]</scope>
    <source>
        <strain evidence="2 3">CBS 117625</strain>
    </source>
</reference>
<gene>
    <name evidence="2" type="ORF">BDV38DRAFT_190626</name>
</gene>
<dbReference type="EMBL" id="ML743557">
    <property type="protein sequence ID" value="KAE8141651.1"/>
    <property type="molecule type" value="Genomic_DNA"/>
</dbReference>
<accession>A0A5N6T641</accession>